<dbReference type="GO" id="GO:0000118">
    <property type="term" value="C:histone deacetylase complex"/>
    <property type="evidence" value="ECO:0007669"/>
    <property type="project" value="TreeGrafter"/>
</dbReference>
<sequence length="145" mass="17144">MGEDNTISWKRVVQGVREMCDVCETTLFNIHWVCRKCGYVLCVDCYKAKKNGIMKAEDTPPNYRDEFQWLLPHEQDKLMMTQIISSKGFWYVSQGLHLRRPERKNDYKANAYITHIKQQLMSSVKKSFSEESSAVSDETWHKQRE</sequence>
<reference evidence="4" key="1">
    <citation type="journal article" date="2020" name="Cell">
        <title>Large-Scale Comparative Analyses of Tick Genomes Elucidate Their Genetic Diversity and Vector Capacities.</title>
        <authorList>
            <consortium name="Tick Genome and Microbiome Consortium (TIGMIC)"/>
            <person name="Jia N."/>
            <person name="Wang J."/>
            <person name="Shi W."/>
            <person name="Du L."/>
            <person name="Sun Y."/>
            <person name="Zhan W."/>
            <person name="Jiang J.F."/>
            <person name="Wang Q."/>
            <person name="Zhang B."/>
            <person name="Ji P."/>
            <person name="Bell-Sakyi L."/>
            <person name="Cui X.M."/>
            <person name="Yuan T.T."/>
            <person name="Jiang B.G."/>
            <person name="Yang W.F."/>
            <person name="Lam T.T."/>
            <person name="Chang Q.C."/>
            <person name="Ding S.J."/>
            <person name="Wang X.J."/>
            <person name="Zhu J.G."/>
            <person name="Ruan X.D."/>
            <person name="Zhao L."/>
            <person name="Wei J.T."/>
            <person name="Ye R.Z."/>
            <person name="Que T.C."/>
            <person name="Du C.H."/>
            <person name="Zhou Y.H."/>
            <person name="Cheng J.X."/>
            <person name="Dai P.F."/>
            <person name="Guo W.B."/>
            <person name="Han X.H."/>
            <person name="Huang E.J."/>
            <person name="Li L.F."/>
            <person name="Wei W."/>
            <person name="Gao Y.C."/>
            <person name="Liu J.Z."/>
            <person name="Shao H.Z."/>
            <person name="Wang X."/>
            <person name="Wang C.C."/>
            <person name="Yang T.C."/>
            <person name="Huo Q.B."/>
            <person name="Li W."/>
            <person name="Chen H.Y."/>
            <person name="Chen S.E."/>
            <person name="Zhou L.G."/>
            <person name="Ni X.B."/>
            <person name="Tian J.H."/>
            <person name="Sheng Y."/>
            <person name="Liu T."/>
            <person name="Pan Y.S."/>
            <person name="Xia L.Y."/>
            <person name="Li J."/>
            <person name="Zhao F."/>
            <person name="Cao W.C."/>
        </authorList>
    </citation>
    <scope>NUCLEOTIDE SEQUENCE</scope>
    <source>
        <strain evidence="4">Rmic-2018</strain>
    </source>
</reference>
<dbReference type="GO" id="GO:0003712">
    <property type="term" value="F:transcription coregulator activity"/>
    <property type="evidence" value="ECO:0007669"/>
    <property type="project" value="TreeGrafter"/>
</dbReference>
<keyword evidence="5" id="KW-1185">Reference proteome</keyword>
<evidence type="ECO:0000256" key="1">
    <source>
        <dbReference type="ARBA" id="ARBA00004123"/>
    </source>
</evidence>
<evidence type="ECO:0000256" key="3">
    <source>
        <dbReference type="ARBA" id="ARBA00023242"/>
    </source>
</evidence>
<dbReference type="VEuPathDB" id="VectorBase:LOC119176631"/>
<reference evidence="4" key="2">
    <citation type="submission" date="2021-09" db="EMBL/GenBank/DDBJ databases">
        <authorList>
            <person name="Jia N."/>
            <person name="Wang J."/>
            <person name="Shi W."/>
            <person name="Du L."/>
            <person name="Sun Y."/>
            <person name="Zhan W."/>
            <person name="Jiang J."/>
            <person name="Wang Q."/>
            <person name="Zhang B."/>
            <person name="Ji P."/>
            <person name="Sakyi L.B."/>
            <person name="Cui X."/>
            <person name="Yuan T."/>
            <person name="Jiang B."/>
            <person name="Yang W."/>
            <person name="Lam T.T.-Y."/>
            <person name="Chang Q."/>
            <person name="Ding S."/>
            <person name="Wang X."/>
            <person name="Zhu J."/>
            <person name="Ruan X."/>
            <person name="Zhao L."/>
            <person name="Wei J."/>
            <person name="Que T."/>
            <person name="Du C."/>
            <person name="Cheng J."/>
            <person name="Dai P."/>
            <person name="Han X."/>
            <person name="Huang E."/>
            <person name="Gao Y."/>
            <person name="Liu J."/>
            <person name="Shao H."/>
            <person name="Ye R."/>
            <person name="Li L."/>
            <person name="Wei W."/>
            <person name="Wang X."/>
            <person name="Wang C."/>
            <person name="Huo Q."/>
            <person name="Li W."/>
            <person name="Guo W."/>
            <person name="Chen H."/>
            <person name="Chen S."/>
            <person name="Zhou L."/>
            <person name="Zhou L."/>
            <person name="Ni X."/>
            <person name="Tian J."/>
            <person name="Zhou Y."/>
            <person name="Sheng Y."/>
            <person name="Liu T."/>
            <person name="Pan Y."/>
            <person name="Xia L."/>
            <person name="Li J."/>
            <person name="Zhao F."/>
            <person name="Cao W."/>
        </authorList>
    </citation>
    <scope>NUCLEOTIDE SEQUENCE</scope>
    <source>
        <strain evidence="4">Rmic-2018</strain>
        <tissue evidence="4">Larvae</tissue>
    </source>
</reference>
<dbReference type="SUPFAM" id="SSF57850">
    <property type="entry name" value="RING/U-box"/>
    <property type="match status" value="1"/>
</dbReference>
<evidence type="ECO:0000256" key="2">
    <source>
        <dbReference type="ARBA" id="ARBA00022723"/>
    </source>
</evidence>
<evidence type="ECO:0000313" key="5">
    <source>
        <dbReference type="Proteomes" id="UP000821866"/>
    </source>
</evidence>
<proteinExistence type="predicted"/>
<keyword evidence="3" id="KW-0539">Nucleus</keyword>
<dbReference type="GO" id="GO:0031490">
    <property type="term" value="F:chromatin DNA binding"/>
    <property type="evidence" value="ECO:0007669"/>
    <property type="project" value="TreeGrafter"/>
</dbReference>
<dbReference type="EMBL" id="JABSTU010000002">
    <property type="protein sequence ID" value="KAH8037116.1"/>
    <property type="molecule type" value="Genomic_DNA"/>
</dbReference>
<protein>
    <submittedName>
        <fullName evidence="4">Uncharacterized protein</fullName>
    </submittedName>
</protein>
<dbReference type="GO" id="GO:0032454">
    <property type="term" value="F:histone H3K9 demethylase activity"/>
    <property type="evidence" value="ECO:0007669"/>
    <property type="project" value="InterPro"/>
</dbReference>
<dbReference type="GO" id="GO:0000785">
    <property type="term" value="C:chromatin"/>
    <property type="evidence" value="ECO:0007669"/>
    <property type="project" value="TreeGrafter"/>
</dbReference>
<evidence type="ECO:0000313" key="4">
    <source>
        <dbReference type="EMBL" id="KAH8037116.1"/>
    </source>
</evidence>
<dbReference type="PANTHER" id="PTHR12549">
    <property type="entry name" value="JMJC DOMAIN-CONTAINING HISTONE DEMETHYLATION PROTEIN"/>
    <property type="match status" value="1"/>
</dbReference>
<accession>A0A9J6ESE1</accession>
<dbReference type="Proteomes" id="UP000821866">
    <property type="component" value="Chromosome 10"/>
</dbReference>
<dbReference type="AlphaFoldDB" id="A0A9J6ESE1"/>
<comment type="caution">
    <text evidence="4">The sequence shown here is derived from an EMBL/GenBank/DDBJ whole genome shotgun (WGS) entry which is preliminary data.</text>
</comment>
<keyword evidence="2" id="KW-0479">Metal-binding</keyword>
<comment type="subcellular location">
    <subcellularLocation>
        <location evidence="1">Nucleus</location>
    </subcellularLocation>
</comment>
<dbReference type="PANTHER" id="PTHR12549:SF38">
    <property type="entry name" value="JMJC DOMAIN-CONTAINING HISTONE DEMETHYLASE 2, ISOFORM A"/>
    <property type="match status" value="1"/>
</dbReference>
<dbReference type="GO" id="GO:0006357">
    <property type="term" value="P:regulation of transcription by RNA polymerase II"/>
    <property type="evidence" value="ECO:0007669"/>
    <property type="project" value="TreeGrafter"/>
</dbReference>
<dbReference type="GO" id="GO:0046872">
    <property type="term" value="F:metal ion binding"/>
    <property type="evidence" value="ECO:0007669"/>
    <property type="project" value="UniProtKB-KW"/>
</dbReference>
<gene>
    <name evidence="4" type="ORF">HPB51_008540</name>
</gene>
<dbReference type="InterPro" id="IPR045109">
    <property type="entry name" value="LSDs-like"/>
</dbReference>
<name>A0A9J6ESE1_RHIMP</name>
<organism evidence="4 5">
    <name type="scientific">Rhipicephalus microplus</name>
    <name type="common">Cattle tick</name>
    <name type="synonym">Boophilus microplus</name>
    <dbReference type="NCBI Taxonomy" id="6941"/>
    <lineage>
        <taxon>Eukaryota</taxon>
        <taxon>Metazoa</taxon>
        <taxon>Ecdysozoa</taxon>
        <taxon>Arthropoda</taxon>
        <taxon>Chelicerata</taxon>
        <taxon>Arachnida</taxon>
        <taxon>Acari</taxon>
        <taxon>Parasitiformes</taxon>
        <taxon>Ixodida</taxon>
        <taxon>Ixodoidea</taxon>
        <taxon>Ixodidae</taxon>
        <taxon>Rhipicephalinae</taxon>
        <taxon>Rhipicephalus</taxon>
        <taxon>Boophilus</taxon>
    </lineage>
</organism>